<keyword evidence="1" id="KW-0175">Coiled coil</keyword>
<proteinExistence type="predicted"/>
<dbReference type="Proteomes" id="UP000013911">
    <property type="component" value="Unassembled WGS sequence"/>
</dbReference>
<gene>
    <name evidence="3" type="ORF">H131_19467</name>
</gene>
<evidence type="ECO:0008006" key="5">
    <source>
        <dbReference type="Google" id="ProtNLM"/>
    </source>
</evidence>
<evidence type="ECO:0000256" key="2">
    <source>
        <dbReference type="SAM" id="Phobius"/>
    </source>
</evidence>
<evidence type="ECO:0000313" key="4">
    <source>
        <dbReference type="Proteomes" id="UP000013911"/>
    </source>
</evidence>
<keyword evidence="2" id="KW-1133">Transmembrane helix</keyword>
<protein>
    <recommendedName>
        <fullName evidence="5">Phage shock protein B</fullName>
    </recommendedName>
</protein>
<name>R7Z9I4_LYSSH</name>
<dbReference type="AlphaFoldDB" id="R7Z9I4"/>
<feature type="coiled-coil region" evidence="1">
    <location>
        <begin position="34"/>
        <end position="68"/>
    </location>
</feature>
<dbReference type="OrthoDB" id="2455973at2"/>
<dbReference type="eggNOG" id="ENOG502ZVKW">
    <property type="taxonomic scope" value="Bacteria"/>
</dbReference>
<dbReference type="EMBL" id="AQPX01000028">
    <property type="protein sequence ID" value="EON70788.1"/>
    <property type="molecule type" value="Genomic_DNA"/>
</dbReference>
<reference evidence="3 4" key="1">
    <citation type="submission" date="2013-04" db="EMBL/GenBank/DDBJ databases">
        <title>Draft genome of the heavy metal tolerant bacterium Lysinibacillus sphaericus strain OT4b.31.</title>
        <authorList>
            <person name="Pena-Montenegro T.D."/>
            <person name="Dussan J."/>
        </authorList>
    </citation>
    <scope>NUCLEOTIDE SEQUENCE [LARGE SCALE GENOMIC DNA]</scope>
    <source>
        <strain evidence="3 4">OT4b.31</strain>
    </source>
</reference>
<evidence type="ECO:0000256" key="1">
    <source>
        <dbReference type="SAM" id="Coils"/>
    </source>
</evidence>
<keyword evidence="2" id="KW-0812">Transmembrane</keyword>
<feature type="transmembrane region" description="Helical" evidence="2">
    <location>
        <begin position="13"/>
        <end position="34"/>
    </location>
</feature>
<dbReference type="PATRIC" id="fig|1285586.5.peg.4055"/>
<accession>R7Z9I4</accession>
<keyword evidence="2" id="KW-0472">Membrane</keyword>
<dbReference type="RefSeq" id="WP_010860798.1">
    <property type="nucleotide sequence ID" value="NZ_KB933403.1"/>
</dbReference>
<dbReference type="HOGENOM" id="CLU_2585504_0_0_9"/>
<organism evidence="3 4">
    <name type="scientific">Lysinibacillus sphaericus OT4b.31</name>
    <dbReference type="NCBI Taxonomy" id="1285586"/>
    <lineage>
        <taxon>Bacteria</taxon>
        <taxon>Bacillati</taxon>
        <taxon>Bacillota</taxon>
        <taxon>Bacilli</taxon>
        <taxon>Bacillales</taxon>
        <taxon>Bacillaceae</taxon>
        <taxon>Lysinibacillus</taxon>
    </lineage>
</organism>
<comment type="caution">
    <text evidence="3">The sequence shown here is derived from an EMBL/GenBank/DDBJ whole genome shotgun (WGS) entry which is preliminary data.</text>
</comment>
<sequence length="80" mass="9250">MFNGVSGVNFGDIIATIIILGLIAIPFILVIFIYKAYKKNMKRAEERLNVEKQQAFVLQKRVDELNERVIKIENLLKEID</sequence>
<evidence type="ECO:0000313" key="3">
    <source>
        <dbReference type="EMBL" id="EON70788.1"/>
    </source>
</evidence>